<comment type="caution">
    <text evidence="2">The sequence shown here is derived from an EMBL/GenBank/DDBJ whole genome shotgun (WGS) entry which is preliminary data.</text>
</comment>
<feature type="domain" description="Polymerase nucleotidyl transferase" evidence="1">
    <location>
        <begin position="13"/>
        <end position="47"/>
    </location>
</feature>
<proteinExistence type="predicted"/>
<evidence type="ECO:0000259" key="1">
    <source>
        <dbReference type="Pfam" id="PF01909"/>
    </source>
</evidence>
<dbReference type="AlphaFoldDB" id="X1Q2L4"/>
<dbReference type="InterPro" id="IPR043519">
    <property type="entry name" value="NT_sf"/>
</dbReference>
<organism evidence="2">
    <name type="scientific">marine sediment metagenome</name>
    <dbReference type="NCBI Taxonomy" id="412755"/>
    <lineage>
        <taxon>unclassified sequences</taxon>
        <taxon>metagenomes</taxon>
        <taxon>ecological metagenomes</taxon>
    </lineage>
</organism>
<protein>
    <recommendedName>
        <fullName evidence="1">Polymerase nucleotidyl transferase domain-containing protein</fullName>
    </recommendedName>
</protein>
<evidence type="ECO:0000313" key="2">
    <source>
        <dbReference type="EMBL" id="GAI48981.1"/>
    </source>
</evidence>
<gene>
    <name evidence="2" type="ORF">S06H3_52379</name>
</gene>
<dbReference type="InterPro" id="IPR002934">
    <property type="entry name" value="Polymerase_NTP_transf_dom"/>
</dbReference>
<name>X1Q2L4_9ZZZZ</name>
<dbReference type="CDD" id="cd05403">
    <property type="entry name" value="NT_KNTase_like"/>
    <property type="match status" value="1"/>
</dbReference>
<dbReference type="Gene3D" id="3.30.460.10">
    <property type="entry name" value="Beta Polymerase, domain 2"/>
    <property type="match status" value="1"/>
</dbReference>
<accession>X1Q2L4</accession>
<feature type="non-terminal residue" evidence="2">
    <location>
        <position position="47"/>
    </location>
</feature>
<dbReference type="Pfam" id="PF01909">
    <property type="entry name" value="NTP_transf_2"/>
    <property type="match status" value="1"/>
</dbReference>
<sequence>MAKIELLKRILARHKMELKQKYHVKEIGIFGSYVRGDQKRKSDIDIL</sequence>
<dbReference type="SUPFAM" id="SSF81301">
    <property type="entry name" value="Nucleotidyltransferase"/>
    <property type="match status" value="1"/>
</dbReference>
<dbReference type="EMBL" id="BARV01033313">
    <property type="protein sequence ID" value="GAI48981.1"/>
    <property type="molecule type" value="Genomic_DNA"/>
</dbReference>
<dbReference type="GO" id="GO:0016779">
    <property type="term" value="F:nucleotidyltransferase activity"/>
    <property type="evidence" value="ECO:0007669"/>
    <property type="project" value="InterPro"/>
</dbReference>
<reference evidence="2" key="1">
    <citation type="journal article" date="2014" name="Front. Microbiol.">
        <title>High frequency of phylogenetically diverse reductive dehalogenase-homologous genes in deep subseafloor sedimentary metagenomes.</title>
        <authorList>
            <person name="Kawai M."/>
            <person name="Futagami T."/>
            <person name="Toyoda A."/>
            <person name="Takaki Y."/>
            <person name="Nishi S."/>
            <person name="Hori S."/>
            <person name="Arai W."/>
            <person name="Tsubouchi T."/>
            <person name="Morono Y."/>
            <person name="Uchiyama I."/>
            <person name="Ito T."/>
            <person name="Fujiyama A."/>
            <person name="Inagaki F."/>
            <person name="Takami H."/>
        </authorList>
    </citation>
    <scope>NUCLEOTIDE SEQUENCE</scope>
    <source>
        <strain evidence="2">Expedition CK06-06</strain>
    </source>
</reference>